<organism evidence="2 3">
    <name type="scientific">Gigaspora rosea</name>
    <dbReference type="NCBI Taxonomy" id="44941"/>
    <lineage>
        <taxon>Eukaryota</taxon>
        <taxon>Fungi</taxon>
        <taxon>Fungi incertae sedis</taxon>
        <taxon>Mucoromycota</taxon>
        <taxon>Glomeromycotina</taxon>
        <taxon>Glomeromycetes</taxon>
        <taxon>Diversisporales</taxon>
        <taxon>Gigasporaceae</taxon>
        <taxon>Gigaspora</taxon>
    </lineage>
</organism>
<dbReference type="Proteomes" id="UP000266673">
    <property type="component" value="Unassembled WGS sequence"/>
</dbReference>
<evidence type="ECO:0000313" key="3">
    <source>
        <dbReference type="Proteomes" id="UP000266673"/>
    </source>
</evidence>
<feature type="region of interest" description="Disordered" evidence="1">
    <location>
        <begin position="59"/>
        <end position="94"/>
    </location>
</feature>
<accession>A0A397VJE3</accession>
<evidence type="ECO:0000256" key="1">
    <source>
        <dbReference type="SAM" id="MobiDB-lite"/>
    </source>
</evidence>
<keyword evidence="3" id="KW-1185">Reference proteome</keyword>
<sequence length="508" mass="57087">MEGEQKLWKAERRRLKKGSTEMILSCPHPGQYGCPEVPEKVGNPKTLLADWVTKMSDIWRKGKQPSAPAEKPVGETTANNEKTKVDAGADNGNNFDPEEFVDLEGDDIDAESQEADSKIREEFAARFPGKGKVESVPVDIFLSALGNLEKKLDKSFFALHNEIEEGEVLDAAWLKVRLSKLWDQYEYNFLTKVRRCLDRAIRMLSSSLRKDFVDIRDEVEARAVTLRLADNKGWSAALQIVGSNNKMMEKYKDCISLVGAVEPRSRASNWNYRSRPKYRQTKCKRYSSPSSDSERGETYKKASHIAEEQSCASTAVESGTSRLAAPHQVQKLPVNLELKTDNVLGLLYHKSSGYHAEREDYRDREVIASIVEKKKVSAQELAAIAGKVQSIKELSHTQRASSGECKMDSFEFEEAKRTSSLEAIEGKASIRQCIDNWLVSGSAVPSEIGIALMDQFTHRQSGRNHYSSKRRQTTVAKEFVEKVMGTIEQVRHLDKQGLLDSFRVQSGG</sequence>
<proteinExistence type="predicted"/>
<dbReference type="AlphaFoldDB" id="A0A397VJE3"/>
<gene>
    <name evidence="2" type="ORF">C2G38_2173594</name>
</gene>
<dbReference type="EMBL" id="QKWP01000302">
    <property type="protein sequence ID" value="RIB22590.1"/>
    <property type="molecule type" value="Genomic_DNA"/>
</dbReference>
<name>A0A397VJE3_9GLOM</name>
<protein>
    <submittedName>
        <fullName evidence="2">Uncharacterized protein</fullName>
    </submittedName>
</protein>
<evidence type="ECO:0000313" key="2">
    <source>
        <dbReference type="EMBL" id="RIB22590.1"/>
    </source>
</evidence>
<dbReference type="OrthoDB" id="2405567at2759"/>
<reference evidence="2 3" key="1">
    <citation type="submission" date="2018-06" db="EMBL/GenBank/DDBJ databases">
        <title>Comparative genomics reveals the genomic features of Rhizophagus irregularis, R. cerebriforme, R. diaphanum and Gigaspora rosea, and their symbiotic lifestyle signature.</title>
        <authorList>
            <person name="Morin E."/>
            <person name="San Clemente H."/>
            <person name="Chen E.C.H."/>
            <person name="De La Providencia I."/>
            <person name="Hainaut M."/>
            <person name="Kuo A."/>
            <person name="Kohler A."/>
            <person name="Murat C."/>
            <person name="Tang N."/>
            <person name="Roy S."/>
            <person name="Loubradou J."/>
            <person name="Henrissat B."/>
            <person name="Grigoriev I.V."/>
            <person name="Corradi N."/>
            <person name="Roux C."/>
            <person name="Martin F.M."/>
        </authorList>
    </citation>
    <scope>NUCLEOTIDE SEQUENCE [LARGE SCALE GENOMIC DNA]</scope>
    <source>
        <strain evidence="2 3">DAOM 194757</strain>
    </source>
</reference>
<comment type="caution">
    <text evidence="2">The sequence shown here is derived from an EMBL/GenBank/DDBJ whole genome shotgun (WGS) entry which is preliminary data.</text>
</comment>